<dbReference type="SUPFAM" id="SSF52540">
    <property type="entry name" value="P-loop containing nucleoside triphosphate hydrolases"/>
    <property type="match status" value="1"/>
</dbReference>
<reference evidence="1 3" key="1">
    <citation type="submission" date="2015-09" db="EMBL/GenBank/DDBJ databases">
        <authorList>
            <consortium name="Pathogen Informatics"/>
        </authorList>
    </citation>
    <scope>NUCLEOTIDE SEQUENCE [LARGE SCALE GENOMIC DNA]</scope>
    <source>
        <strain evidence="1 3">2789STDY5834846</strain>
    </source>
</reference>
<gene>
    <name evidence="1" type="ORF">ERS852461_04533</name>
    <name evidence="2" type="ORF">NXY30_12550</name>
</gene>
<evidence type="ECO:0000313" key="2">
    <source>
        <dbReference type="EMBL" id="UVQ77137.1"/>
    </source>
</evidence>
<evidence type="ECO:0000313" key="1">
    <source>
        <dbReference type="EMBL" id="CUQ19897.1"/>
    </source>
</evidence>
<name>A0A3E5G3Q3_9BACE</name>
<sequence length="354" mass="39881">MEKRAILTPEELQAYMDESTISLSQTYIKAPEVLKVGDSVLGTLGNFSVSIGKAKSKKTFNVSAMIAAALSNGSVLHYRAQFPEDKRFILYFDTEQGQIHCQKVLKRITKLLNLPEDADPDNLLMVALRKYDPNTRVAIIEALIGTMPNVGLVVIDGVRDLLYDINNPHEATAISSLLMRLTFDKQIHIHTILHQNKGDENARGHIGTELNNKAESVIKVEVDKDDKSISVVESVLSRDRDFEPFAFCINEDILPELVEDYSPTEKGPGRPKKPPFDPYFDISESVHRSALEVAFKDGSIGKYQDLRDKLQEGYESQGIKMNHNKAVALAKFLRNKRMILQDGRQNIYNPDFVY</sequence>
<dbReference type="RefSeq" id="WP_055271344.1">
    <property type="nucleotide sequence ID" value="NZ_CABMFH010000031.1"/>
</dbReference>
<dbReference type="Proteomes" id="UP000095606">
    <property type="component" value="Unassembled WGS sequence"/>
</dbReference>
<accession>A0A174UIJ1</accession>
<proteinExistence type="predicted"/>
<dbReference type="InterPro" id="IPR027417">
    <property type="entry name" value="P-loop_NTPase"/>
</dbReference>
<dbReference type="AlphaFoldDB" id="A0A3E5G3Q3"/>
<dbReference type="GeneID" id="69589317"/>
<reference evidence="2" key="2">
    <citation type="submission" date="2022-08" db="EMBL/GenBank/DDBJ databases">
        <title>Genome Sequencing of Bacteroides fragilis Group Isolates with Nanopore Technology.</title>
        <authorList>
            <person name="Tisza M.J."/>
            <person name="Smith D."/>
            <person name="Dekker J.P."/>
        </authorList>
    </citation>
    <scope>NUCLEOTIDE SEQUENCE</scope>
    <source>
        <strain evidence="2">BFG-527</strain>
    </source>
</reference>
<evidence type="ECO:0000313" key="3">
    <source>
        <dbReference type="Proteomes" id="UP000095606"/>
    </source>
</evidence>
<dbReference type="Gene3D" id="3.40.50.300">
    <property type="entry name" value="P-loop containing nucleotide triphosphate hydrolases"/>
    <property type="match status" value="1"/>
</dbReference>
<dbReference type="EMBL" id="CZAE01000030">
    <property type="protein sequence ID" value="CUQ19897.1"/>
    <property type="molecule type" value="Genomic_DNA"/>
</dbReference>
<evidence type="ECO:0000313" key="4">
    <source>
        <dbReference type="Proteomes" id="UP001060104"/>
    </source>
</evidence>
<dbReference type="Proteomes" id="UP001060104">
    <property type="component" value="Chromosome"/>
</dbReference>
<accession>A0A3E5G3Q3</accession>
<organism evidence="1 3">
    <name type="scientific">Bacteroides faecis</name>
    <dbReference type="NCBI Taxonomy" id="674529"/>
    <lineage>
        <taxon>Bacteria</taxon>
        <taxon>Pseudomonadati</taxon>
        <taxon>Bacteroidota</taxon>
        <taxon>Bacteroidia</taxon>
        <taxon>Bacteroidales</taxon>
        <taxon>Bacteroidaceae</taxon>
        <taxon>Bacteroides</taxon>
    </lineage>
</organism>
<protein>
    <submittedName>
        <fullName evidence="2">AAA family ATPase</fullName>
    </submittedName>
    <submittedName>
        <fullName evidence="1">Toprim domain-containing protein</fullName>
    </submittedName>
</protein>
<keyword evidence="4" id="KW-1185">Reference proteome</keyword>
<dbReference type="EMBL" id="CP103141">
    <property type="protein sequence ID" value="UVQ77137.1"/>
    <property type="molecule type" value="Genomic_DNA"/>
</dbReference>